<evidence type="ECO:0000313" key="6">
    <source>
        <dbReference type="Proteomes" id="UP001198242"/>
    </source>
</evidence>
<comment type="caution">
    <text evidence="5">The sequence shown here is derived from an EMBL/GenBank/DDBJ whole genome shotgun (WGS) entry which is preliminary data.</text>
</comment>
<name>A0AAE3E156_9FIRM</name>
<accession>A0AAE3E156</accession>
<dbReference type="EMBL" id="JAJEQM010000023">
    <property type="protein sequence ID" value="MCC2211713.1"/>
    <property type="molecule type" value="Genomic_DNA"/>
</dbReference>
<dbReference type="SUPFAM" id="SSF52540">
    <property type="entry name" value="P-loop containing nucleoside triphosphate hydrolases"/>
    <property type="match status" value="1"/>
</dbReference>
<dbReference type="GO" id="GO:0006302">
    <property type="term" value="P:double-strand break repair"/>
    <property type="evidence" value="ECO:0007669"/>
    <property type="project" value="InterPro"/>
</dbReference>
<reference evidence="5 6" key="1">
    <citation type="submission" date="2021-10" db="EMBL/GenBank/DDBJ databases">
        <title>Anaerobic single-cell dispensing facilitates the cultivation of human gut bacteria.</title>
        <authorList>
            <person name="Afrizal A."/>
        </authorList>
    </citation>
    <scope>NUCLEOTIDE SEQUENCE [LARGE SCALE GENOMIC DNA]</scope>
    <source>
        <strain evidence="5 6">CLA-AA-H232</strain>
    </source>
</reference>
<evidence type="ECO:0000256" key="3">
    <source>
        <dbReference type="ARBA" id="ARBA00013368"/>
    </source>
</evidence>
<comment type="similarity">
    <text evidence="1">Belongs to the SMC family. SbcC subfamily.</text>
</comment>
<sequence length="582" mass="65549">MDRITEFTITRIKMQGFKAFAQEREFFFRSTSYISGANGQGKTTIADAIAYAFCGVPFWGEKGIDKLMSKGAKQMCVEVEFVNGDGEIYTLVRRKNGNTTSIALNGNTMTQKSLTALFVEKDIFLSVINPLYFIEKIASDGREFLQKLLPPVSKEAILAVCSEQTRDLLENESLLEPEYYIKNKRAEMKEADDQITYLSGQLALLEEQLENNSVKRNKLETSVKEQKAKISAVMKKQFEGIDVEAVRQEYNEAKKSLSNDEILALERKRMEIQNRPYVSKFSAQRAKIEAELNAARLEYTGLYNKATGIRPGVPCPTCTHALTNEEFNAVRKDITATLANMKKNGANLNSQLDDIVKLDAQAKDQFEQYKADDLKKVEEEIKNVKSATSSDIDRLRDTLTFGNFSEAQVNSLEAMKAELFADESDLNSMRSEEELTKAIETVKLQKKDNEGKKDFLGYLISAVNEYAVKRAEVMLTPLKMDKAAIKLSEVVKGTGEIKDTFKFTYDGKDYRWLSNSERIKAGLEIAMLVKRLTGLTYPTFVDNAESINTNFTRPDGQMIFAFVRRCAITVHEPSPAAVKEAA</sequence>
<gene>
    <name evidence="5" type="ORF">LKE05_13070</name>
</gene>
<keyword evidence="6" id="KW-1185">Reference proteome</keyword>
<feature type="coiled-coil region" evidence="4">
    <location>
        <begin position="188"/>
        <end position="236"/>
    </location>
</feature>
<evidence type="ECO:0000256" key="4">
    <source>
        <dbReference type="SAM" id="Coils"/>
    </source>
</evidence>
<protein>
    <recommendedName>
        <fullName evidence="3">Nuclease SbcCD subunit C</fullName>
    </recommendedName>
</protein>
<dbReference type="PANTHER" id="PTHR32114">
    <property type="entry name" value="ABC TRANSPORTER ABCH.3"/>
    <property type="match status" value="1"/>
</dbReference>
<keyword evidence="4" id="KW-0175">Coiled coil</keyword>
<proteinExistence type="inferred from homology"/>
<comment type="subunit">
    <text evidence="2">Heterodimer of SbcC and SbcD.</text>
</comment>
<evidence type="ECO:0000256" key="2">
    <source>
        <dbReference type="ARBA" id="ARBA00011322"/>
    </source>
</evidence>
<evidence type="ECO:0000256" key="1">
    <source>
        <dbReference type="ARBA" id="ARBA00006930"/>
    </source>
</evidence>
<dbReference type="RefSeq" id="WP_022229553.1">
    <property type="nucleotide sequence ID" value="NZ_JAJEQM010000023.1"/>
</dbReference>
<dbReference type="Gene3D" id="3.40.50.300">
    <property type="entry name" value="P-loop containing nucleotide triphosphate hydrolases"/>
    <property type="match status" value="1"/>
</dbReference>
<dbReference type="GO" id="GO:0016887">
    <property type="term" value="F:ATP hydrolysis activity"/>
    <property type="evidence" value="ECO:0007669"/>
    <property type="project" value="InterPro"/>
</dbReference>
<organism evidence="5 6">
    <name type="scientific">Hominilimicola fabiformis</name>
    <dbReference type="NCBI Taxonomy" id="2885356"/>
    <lineage>
        <taxon>Bacteria</taxon>
        <taxon>Bacillati</taxon>
        <taxon>Bacillota</taxon>
        <taxon>Clostridia</taxon>
        <taxon>Eubacteriales</taxon>
        <taxon>Oscillospiraceae</taxon>
        <taxon>Hominilimicola</taxon>
    </lineage>
</organism>
<dbReference type="AlphaFoldDB" id="A0AAE3E156"/>
<dbReference type="Proteomes" id="UP001198242">
    <property type="component" value="Unassembled WGS sequence"/>
</dbReference>
<dbReference type="InterPro" id="IPR027417">
    <property type="entry name" value="P-loop_NTPase"/>
</dbReference>
<evidence type="ECO:0000313" key="5">
    <source>
        <dbReference type="EMBL" id="MCC2211713.1"/>
    </source>
</evidence>
<dbReference type="PANTHER" id="PTHR32114:SF2">
    <property type="entry name" value="ABC TRANSPORTER ABCH.3"/>
    <property type="match status" value="1"/>
</dbReference>